<proteinExistence type="predicted"/>
<name>A0A9D2K610_9FIRM</name>
<dbReference type="AlphaFoldDB" id="A0A9D2K610"/>
<sequence length="365" mass="41035">MSMNRLIIKGGYGEHGRSCFLMPYREEKYFMLDCGIMDTDPSPWPKVEPELLKQTEYLILSHCHKDHSGAFRELCRQGFRGWLVTTSPTLDLTGISYDRVIVLEEPDGSGNQTCPLPGDLSVTYGRSGHCVGSIWLQVSWNDGSLFYSGDYQSRPLAYAADLITGRSGELAIIDCAHVSSEENADGLRSLLTDRIRRLTSEGHKVILPLPKYGRGLEIVCMLRDSLPDISVGADPVFIHTTEQMLRYAGWLKPESMPVIRDFLETDPEKLLEQRNCQVIILGDTHLENPENSRLAMEEAAKGASVLLTGRVKKGCATETLLNEGKAFTMAYPHHQSRSDFLETVKNNRFHVILPFHNNSKEIFWG</sequence>
<dbReference type="PANTHER" id="PTHR11203:SF37">
    <property type="entry name" value="INTEGRATOR COMPLEX SUBUNIT 11"/>
    <property type="match status" value="1"/>
</dbReference>
<dbReference type="InterPro" id="IPR001279">
    <property type="entry name" value="Metallo-B-lactamas"/>
</dbReference>
<evidence type="ECO:0000313" key="3">
    <source>
        <dbReference type="Proteomes" id="UP000824101"/>
    </source>
</evidence>
<dbReference type="Proteomes" id="UP000824101">
    <property type="component" value="Unassembled WGS sequence"/>
</dbReference>
<dbReference type="Pfam" id="PF00753">
    <property type="entry name" value="Lactamase_B"/>
    <property type="match status" value="1"/>
</dbReference>
<dbReference type="Gene3D" id="3.40.50.10890">
    <property type="match status" value="1"/>
</dbReference>
<protein>
    <submittedName>
        <fullName evidence="2">MBL fold metallo-hydrolase</fullName>
    </submittedName>
</protein>
<dbReference type="InterPro" id="IPR050698">
    <property type="entry name" value="MBL"/>
</dbReference>
<reference evidence="2" key="1">
    <citation type="journal article" date="2021" name="PeerJ">
        <title>Extensive microbial diversity within the chicken gut microbiome revealed by metagenomics and culture.</title>
        <authorList>
            <person name="Gilroy R."/>
            <person name="Ravi A."/>
            <person name="Getino M."/>
            <person name="Pursley I."/>
            <person name="Horton D.L."/>
            <person name="Alikhan N.F."/>
            <person name="Baker D."/>
            <person name="Gharbi K."/>
            <person name="Hall N."/>
            <person name="Watson M."/>
            <person name="Adriaenssens E.M."/>
            <person name="Foster-Nyarko E."/>
            <person name="Jarju S."/>
            <person name="Secka A."/>
            <person name="Antonio M."/>
            <person name="Oren A."/>
            <person name="Chaudhuri R.R."/>
            <person name="La Ragione R."/>
            <person name="Hildebrand F."/>
            <person name="Pallen M.J."/>
        </authorList>
    </citation>
    <scope>NUCLEOTIDE SEQUENCE</scope>
    <source>
        <strain evidence="2">ChiBcec1-1093</strain>
    </source>
</reference>
<dbReference type="Gene3D" id="3.60.15.10">
    <property type="entry name" value="Ribonuclease Z/Hydroxyacylglutathione hydrolase-like"/>
    <property type="match status" value="2"/>
</dbReference>
<comment type="caution">
    <text evidence="2">The sequence shown here is derived from an EMBL/GenBank/DDBJ whole genome shotgun (WGS) entry which is preliminary data.</text>
</comment>
<reference evidence="2" key="2">
    <citation type="submission" date="2021-04" db="EMBL/GenBank/DDBJ databases">
        <authorList>
            <person name="Gilroy R."/>
        </authorList>
    </citation>
    <scope>NUCLEOTIDE SEQUENCE</scope>
    <source>
        <strain evidence="2">ChiBcec1-1093</strain>
    </source>
</reference>
<dbReference type="GO" id="GO:0004521">
    <property type="term" value="F:RNA endonuclease activity"/>
    <property type="evidence" value="ECO:0007669"/>
    <property type="project" value="TreeGrafter"/>
</dbReference>
<gene>
    <name evidence="2" type="ORF">IAA17_05410</name>
</gene>
<dbReference type="EMBL" id="DXBC01000080">
    <property type="protein sequence ID" value="HIZ79207.1"/>
    <property type="molecule type" value="Genomic_DNA"/>
</dbReference>
<dbReference type="PANTHER" id="PTHR11203">
    <property type="entry name" value="CLEAVAGE AND POLYADENYLATION SPECIFICITY FACTOR FAMILY MEMBER"/>
    <property type="match status" value="1"/>
</dbReference>
<feature type="domain" description="Metallo-beta-lactamase" evidence="1">
    <location>
        <begin position="16"/>
        <end position="78"/>
    </location>
</feature>
<evidence type="ECO:0000313" key="2">
    <source>
        <dbReference type="EMBL" id="HIZ79207.1"/>
    </source>
</evidence>
<dbReference type="SUPFAM" id="SSF56281">
    <property type="entry name" value="Metallo-hydrolase/oxidoreductase"/>
    <property type="match status" value="1"/>
</dbReference>
<evidence type="ECO:0000259" key="1">
    <source>
        <dbReference type="Pfam" id="PF00753"/>
    </source>
</evidence>
<organism evidence="2 3">
    <name type="scientific">Candidatus Lachnoclostridium stercorigallinarum</name>
    <dbReference type="NCBI Taxonomy" id="2838634"/>
    <lineage>
        <taxon>Bacteria</taxon>
        <taxon>Bacillati</taxon>
        <taxon>Bacillota</taxon>
        <taxon>Clostridia</taxon>
        <taxon>Lachnospirales</taxon>
        <taxon>Lachnospiraceae</taxon>
    </lineage>
</organism>
<dbReference type="InterPro" id="IPR036866">
    <property type="entry name" value="RibonucZ/Hydroxyglut_hydro"/>
</dbReference>
<accession>A0A9D2K610</accession>